<dbReference type="InterPro" id="IPR036047">
    <property type="entry name" value="F-box-like_dom_sf"/>
</dbReference>
<organism evidence="2 3">
    <name type="scientific">Mycena albidolilacea</name>
    <dbReference type="NCBI Taxonomy" id="1033008"/>
    <lineage>
        <taxon>Eukaryota</taxon>
        <taxon>Fungi</taxon>
        <taxon>Dikarya</taxon>
        <taxon>Basidiomycota</taxon>
        <taxon>Agaricomycotina</taxon>
        <taxon>Agaricomycetes</taxon>
        <taxon>Agaricomycetidae</taxon>
        <taxon>Agaricales</taxon>
        <taxon>Marasmiineae</taxon>
        <taxon>Mycenaceae</taxon>
        <taxon>Mycena</taxon>
    </lineage>
</organism>
<dbReference type="InterPro" id="IPR001810">
    <property type="entry name" value="F-box_dom"/>
</dbReference>
<evidence type="ECO:0000313" key="2">
    <source>
        <dbReference type="EMBL" id="KAJ7346339.1"/>
    </source>
</evidence>
<dbReference type="Proteomes" id="UP001218218">
    <property type="component" value="Unassembled WGS sequence"/>
</dbReference>
<feature type="domain" description="F-box" evidence="1">
    <location>
        <begin position="25"/>
        <end position="59"/>
    </location>
</feature>
<dbReference type="CDD" id="cd09917">
    <property type="entry name" value="F-box_SF"/>
    <property type="match status" value="1"/>
</dbReference>
<proteinExistence type="predicted"/>
<dbReference type="Pfam" id="PF00646">
    <property type="entry name" value="F-box"/>
    <property type="match status" value="1"/>
</dbReference>
<gene>
    <name evidence="2" type="ORF">DFH08DRAFT_870999</name>
</gene>
<evidence type="ECO:0000313" key="3">
    <source>
        <dbReference type="Proteomes" id="UP001218218"/>
    </source>
</evidence>
<reference evidence="2" key="1">
    <citation type="submission" date="2023-03" db="EMBL/GenBank/DDBJ databases">
        <title>Massive genome expansion in bonnet fungi (Mycena s.s.) driven by repeated elements and novel gene families across ecological guilds.</title>
        <authorList>
            <consortium name="Lawrence Berkeley National Laboratory"/>
            <person name="Harder C.B."/>
            <person name="Miyauchi S."/>
            <person name="Viragh M."/>
            <person name="Kuo A."/>
            <person name="Thoen E."/>
            <person name="Andreopoulos B."/>
            <person name="Lu D."/>
            <person name="Skrede I."/>
            <person name="Drula E."/>
            <person name="Henrissat B."/>
            <person name="Morin E."/>
            <person name="Kohler A."/>
            <person name="Barry K."/>
            <person name="LaButti K."/>
            <person name="Morin E."/>
            <person name="Salamov A."/>
            <person name="Lipzen A."/>
            <person name="Mereny Z."/>
            <person name="Hegedus B."/>
            <person name="Baldrian P."/>
            <person name="Stursova M."/>
            <person name="Weitz H."/>
            <person name="Taylor A."/>
            <person name="Grigoriev I.V."/>
            <person name="Nagy L.G."/>
            <person name="Martin F."/>
            <person name="Kauserud H."/>
        </authorList>
    </citation>
    <scope>NUCLEOTIDE SEQUENCE</scope>
    <source>
        <strain evidence="2">CBHHK002</strain>
    </source>
</reference>
<accession>A0AAD6ZZ20</accession>
<keyword evidence="3" id="KW-1185">Reference proteome</keyword>
<comment type="caution">
    <text evidence="2">The sequence shown here is derived from an EMBL/GenBank/DDBJ whole genome shotgun (WGS) entry which is preliminary data.</text>
</comment>
<dbReference type="AlphaFoldDB" id="A0AAD6ZZ20"/>
<name>A0AAD6ZZ20_9AGAR</name>
<evidence type="ECO:0000259" key="1">
    <source>
        <dbReference type="PROSITE" id="PS50181"/>
    </source>
</evidence>
<dbReference type="SUPFAM" id="SSF81383">
    <property type="entry name" value="F-box domain"/>
    <property type="match status" value="1"/>
</dbReference>
<sequence>MLFSLTTKSLARFRRRSTLAKLFNSLQTLELPVELWDEILALLTNDDLLQTACVSRAWNARSLAIYMRRHNVIPDTGSIDVPSFFLQALHLAFVSPQITALRCTFPAFAVRRRMRSLPGAVANCPHLTSLSVKWRYDPFETLKKSHTRAEIVAIIRDVVRTLADRTPGPLVVVGSTKIQRFERKEIPARYLLIGKQRDGVGASVLGRDTHAESESSFSFNRLDWVNVRSIRNGGSGSLECFTLVTFPTAFLALHPTKLLTAADISAILPHLKLPALQSLAIRTDEIDRDVLADFQKRHPHIMS</sequence>
<dbReference type="EMBL" id="JARIHO010000021">
    <property type="protein sequence ID" value="KAJ7346339.1"/>
    <property type="molecule type" value="Genomic_DNA"/>
</dbReference>
<dbReference type="PROSITE" id="PS50181">
    <property type="entry name" value="FBOX"/>
    <property type="match status" value="1"/>
</dbReference>
<protein>
    <recommendedName>
        <fullName evidence="1">F-box domain-containing protein</fullName>
    </recommendedName>
</protein>